<dbReference type="InterPro" id="IPR015943">
    <property type="entry name" value="WD40/YVTN_repeat-like_dom_sf"/>
</dbReference>
<proteinExistence type="predicted"/>
<dbReference type="GO" id="GO:0005634">
    <property type="term" value="C:nucleus"/>
    <property type="evidence" value="ECO:0007669"/>
    <property type="project" value="UniProtKB-SubCell"/>
</dbReference>
<dbReference type="Proteomes" id="UP000266673">
    <property type="component" value="Unassembled WGS sequence"/>
</dbReference>
<evidence type="ECO:0000256" key="3">
    <source>
        <dbReference type="ARBA" id="ARBA00023242"/>
    </source>
</evidence>
<keyword evidence="7" id="KW-1185">Reference proteome</keyword>
<dbReference type="PANTHER" id="PTHR34418:SF3">
    <property type="entry name" value="NUCLEAR PORE COMPLEX PROTEIN NUP214"/>
    <property type="match status" value="1"/>
</dbReference>
<evidence type="ECO:0000259" key="5">
    <source>
        <dbReference type="Pfam" id="PF16755"/>
    </source>
</evidence>
<dbReference type="GO" id="GO:0017056">
    <property type="term" value="F:structural constituent of nuclear pore"/>
    <property type="evidence" value="ECO:0007669"/>
    <property type="project" value="InterPro"/>
</dbReference>
<dbReference type="Pfam" id="PF16755">
    <property type="entry name" value="Beta-prop_NUP159_NUP214"/>
    <property type="match status" value="1"/>
</dbReference>
<reference evidence="6 7" key="1">
    <citation type="submission" date="2018-06" db="EMBL/GenBank/DDBJ databases">
        <title>Comparative genomics reveals the genomic features of Rhizophagus irregularis, R. cerebriforme, R. diaphanum and Gigaspora rosea, and their symbiotic lifestyle signature.</title>
        <authorList>
            <person name="Morin E."/>
            <person name="San Clemente H."/>
            <person name="Chen E.C.H."/>
            <person name="De La Providencia I."/>
            <person name="Hainaut M."/>
            <person name="Kuo A."/>
            <person name="Kohler A."/>
            <person name="Murat C."/>
            <person name="Tang N."/>
            <person name="Roy S."/>
            <person name="Loubradou J."/>
            <person name="Henrissat B."/>
            <person name="Grigoriev I.V."/>
            <person name="Corradi N."/>
            <person name="Roux C."/>
            <person name="Martin F.M."/>
        </authorList>
    </citation>
    <scope>NUCLEOTIDE SEQUENCE [LARGE SCALE GENOMIC DNA]</scope>
    <source>
        <strain evidence="6 7">DAOM 194757</strain>
    </source>
</reference>
<dbReference type="OrthoDB" id="248320at2759"/>
<accession>A0A397V142</accession>
<feature type="compositionally biased region" description="Polar residues" evidence="4">
    <location>
        <begin position="566"/>
        <end position="578"/>
    </location>
</feature>
<evidence type="ECO:0000256" key="1">
    <source>
        <dbReference type="ARBA" id="ARBA00004123"/>
    </source>
</evidence>
<evidence type="ECO:0000256" key="4">
    <source>
        <dbReference type="SAM" id="MobiDB-lite"/>
    </source>
</evidence>
<comment type="caution">
    <text evidence="6">The sequence shown here is derived from an EMBL/GenBank/DDBJ whole genome shotgun (WGS) entry which is preliminary data.</text>
</comment>
<dbReference type="AlphaFoldDB" id="A0A397V142"/>
<feature type="region of interest" description="Disordered" evidence="4">
    <location>
        <begin position="549"/>
        <end position="585"/>
    </location>
</feature>
<dbReference type="SUPFAM" id="SSF117289">
    <property type="entry name" value="Nucleoporin domain"/>
    <property type="match status" value="1"/>
</dbReference>
<sequence>MTEEIEAQSFEEEDVEFFEFKQFNKNALSVQLDTDTVYPEVIPPYPSLLAISNTYGYFVAATNEGFIYASTQDLHELFDNSEAGSKELLSQKIHFEISEGKVRCLRLSSDQLTLIVVVEGGLVLFYDVTKFASEKAGCQPFQIMTFPDDIRDLRPNPGEKYNLIAILLVSGIVYIKDYLLNNEISKIEGSKVGERFTAMCWSQKGKQIICGNHLGQLMQYTPEGTHKSSIQPPQELQQHYVQNVLWLESALFVVAYFPVIQEDDSELDVFIISRETKSKTLYIKSPTICSQISSDHPKLPYLYMETIKDWGPNLKCLIICASANSADINLIARDESNNWTSLNLSDTTRAALPLSEVNDEDTLPVGLALDFTCMESWITRLTADENTEVPPVPILYILNNECDIVAYRCFHKDAFFVDESFSGMSPPQKLPVTGHSSGMTLPKRDLSHSTTSTQNTTVLSAPIKTESPITDPIETGSPIVAPIKTASPVFAPIKTASPVVAPIKTASPVVAPIKTASPIIAPIKTASPMIVPTKSGISNNSLSSSISYDKNISSQKKIRTPPPDSTPSRNLGSNQPTEADSKTPHMIRMNATNNEINELHNLIEELENSYIAKYHDRTTEQCFDNPDAWLIGDLPVITSEINRLEHEASSMSQALADLRRQVNEFSHDVHIDYVKTTKDIEHLMYTPSTITVGRRGILQSRIKERLETTFKVGCYINFQRLFVYTNLYLCL</sequence>
<protein>
    <recommendedName>
        <fullName evidence="5">Nucleoporin Nup159/Nup146 N-terminal domain-containing protein</fullName>
    </recommendedName>
</protein>
<dbReference type="PANTHER" id="PTHR34418">
    <property type="entry name" value="NUCLEAR PORE COMPLEX PROTEIN NUP214 ISOFORM X1"/>
    <property type="match status" value="1"/>
</dbReference>
<comment type="subcellular location">
    <subcellularLocation>
        <location evidence="1">Nucleus</location>
    </subcellularLocation>
</comment>
<dbReference type="InterPro" id="IPR044694">
    <property type="entry name" value="NUP214"/>
</dbReference>
<dbReference type="GO" id="GO:0006405">
    <property type="term" value="P:RNA export from nucleus"/>
    <property type="evidence" value="ECO:0007669"/>
    <property type="project" value="InterPro"/>
</dbReference>
<evidence type="ECO:0000313" key="6">
    <source>
        <dbReference type="EMBL" id="RIB16125.1"/>
    </source>
</evidence>
<name>A0A397V142_9GLOM</name>
<dbReference type="EMBL" id="QKWP01000699">
    <property type="protein sequence ID" value="RIB16125.1"/>
    <property type="molecule type" value="Genomic_DNA"/>
</dbReference>
<dbReference type="InterPro" id="IPR039462">
    <property type="entry name" value="Nup159/Nup146_N"/>
</dbReference>
<gene>
    <name evidence="6" type="ORF">C2G38_1532343</name>
</gene>
<keyword evidence="2" id="KW-0813">Transport</keyword>
<feature type="domain" description="Nucleoporin Nup159/Nup146 N-terminal" evidence="5">
    <location>
        <begin position="46"/>
        <end position="401"/>
    </location>
</feature>
<organism evidence="6 7">
    <name type="scientific">Gigaspora rosea</name>
    <dbReference type="NCBI Taxonomy" id="44941"/>
    <lineage>
        <taxon>Eukaryota</taxon>
        <taxon>Fungi</taxon>
        <taxon>Fungi incertae sedis</taxon>
        <taxon>Mucoromycota</taxon>
        <taxon>Glomeromycotina</taxon>
        <taxon>Glomeromycetes</taxon>
        <taxon>Diversisporales</taxon>
        <taxon>Gigasporaceae</taxon>
        <taxon>Gigaspora</taxon>
    </lineage>
</organism>
<keyword evidence="3" id="KW-0539">Nucleus</keyword>
<dbReference type="Gene3D" id="2.130.10.10">
    <property type="entry name" value="YVTN repeat-like/Quinoprotein amine dehydrogenase"/>
    <property type="match status" value="1"/>
</dbReference>
<evidence type="ECO:0000256" key="2">
    <source>
        <dbReference type="ARBA" id="ARBA00022448"/>
    </source>
</evidence>
<dbReference type="STRING" id="44941.A0A397V142"/>
<evidence type="ECO:0000313" key="7">
    <source>
        <dbReference type="Proteomes" id="UP000266673"/>
    </source>
</evidence>